<name>F0ZYR2_DICPU</name>
<keyword evidence="3" id="KW-1185">Reference proteome</keyword>
<dbReference type="VEuPathDB" id="AmoebaDB:DICPUDRAFT_83167"/>
<protein>
    <submittedName>
        <fullName evidence="2">Uncharacterized protein</fullName>
    </submittedName>
</protein>
<dbReference type="GeneID" id="10508430"/>
<dbReference type="EMBL" id="GL871290">
    <property type="protein sequence ID" value="EGC30929.1"/>
    <property type="molecule type" value="Genomic_DNA"/>
</dbReference>
<proteinExistence type="predicted"/>
<dbReference type="KEGG" id="dpp:DICPUDRAFT_83167"/>
<dbReference type="RefSeq" id="XP_003292558.1">
    <property type="nucleotide sequence ID" value="XM_003292510.1"/>
</dbReference>
<accession>F0ZYR2</accession>
<evidence type="ECO:0000256" key="1">
    <source>
        <dbReference type="SAM" id="MobiDB-lite"/>
    </source>
</evidence>
<evidence type="ECO:0000313" key="2">
    <source>
        <dbReference type="EMBL" id="EGC30929.1"/>
    </source>
</evidence>
<feature type="compositionally biased region" description="Basic and acidic residues" evidence="1">
    <location>
        <begin position="80"/>
        <end position="100"/>
    </location>
</feature>
<sequence length="415" mass="49766">MDLKFEDLVGSFTFKENDDASTIYENNKNIIDTCIQNNGETCKESIVFFFFKMLFDMHNFKKRKNTTTPNENKKKHKKNTEKFEKPEKDSTPIKSKNEDKENSEENQNANKKSKENKDISIETIKENKDLSIDEQTNQEQVFYEVYDYSSEDEIEESNKKNEIPTFSKEEIEEFCKKTNDDQTVEEKSNEFMDFEISETDSSVFQMLEQNSDLENKKLLWIKMMKFKQKIQQDIESIKNLYKNEKFLKLITKDVNKKLEKKKEEDWTKNKEKNLIKAYTKMWYRDNKTNFMTITNEEISTKLIEYLKKEIGKGQKFSSSFKIQTLKTLIKESKKNIKYLYKPKDKCYKELCAKYPNYVINEKIQLETEVVKDMVNSKFSFEINDEEATKVAQWILKEKESFYFYTKPNNFTNLYQ</sequence>
<evidence type="ECO:0000313" key="3">
    <source>
        <dbReference type="Proteomes" id="UP000001064"/>
    </source>
</evidence>
<dbReference type="InParanoid" id="F0ZYR2"/>
<gene>
    <name evidence="2" type="ORF">DICPUDRAFT_83167</name>
</gene>
<dbReference type="AlphaFoldDB" id="F0ZYR2"/>
<organism evidence="2 3">
    <name type="scientific">Dictyostelium purpureum</name>
    <name type="common">Slime mold</name>
    <dbReference type="NCBI Taxonomy" id="5786"/>
    <lineage>
        <taxon>Eukaryota</taxon>
        <taxon>Amoebozoa</taxon>
        <taxon>Evosea</taxon>
        <taxon>Eumycetozoa</taxon>
        <taxon>Dictyostelia</taxon>
        <taxon>Dictyosteliales</taxon>
        <taxon>Dictyosteliaceae</taxon>
        <taxon>Dictyostelium</taxon>
    </lineage>
</organism>
<dbReference type="Proteomes" id="UP000001064">
    <property type="component" value="Unassembled WGS sequence"/>
</dbReference>
<reference evidence="3" key="1">
    <citation type="journal article" date="2011" name="Genome Biol.">
        <title>Comparative genomics of the social amoebae Dictyostelium discoideum and Dictyostelium purpureum.</title>
        <authorList>
            <consortium name="US DOE Joint Genome Institute (JGI-PGF)"/>
            <person name="Sucgang R."/>
            <person name="Kuo A."/>
            <person name="Tian X."/>
            <person name="Salerno W."/>
            <person name="Parikh A."/>
            <person name="Feasley C.L."/>
            <person name="Dalin E."/>
            <person name="Tu H."/>
            <person name="Huang E."/>
            <person name="Barry K."/>
            <person name="Lindquist E."/>
            <person name="Shapiro H."/>
            <person name="Bruce D."/>
            <person name="Schmutz J."/>
            <person name="Salamov A."/>
            <person name="Fey P."/>
            <person name="Gaudet P."/>
            <person name="Anjard C."/>
            <person name="Babu M.M."/>
            <person name="Basu S."/>
            <person name="Bushmanova Y."/>
            <person name="van der Wel H."/>
            <person name="Katoh-Kurasawa M."/>
            <person name="Dinh C."/>
            <person name="Coutinho P.M."/>
            <person name="Saito T."/>
            <person name="Elias M."/>
            <person name="Schaap P."/>
            <person name="Kay R.R."/>
            <person name="Henrissat B."/>
            <person name="Eichinger L."/>
            <person name="Rivero F."/>
            <person name="Putnam N.H."/>
            <person name="West C.M."/>
            <person name="Loomis W.F."/>
            <person name="Chisholm R.L."/>
            <person name="Shaulsky G."/>
            <person name="Strassmann J.E."/>
            <person name="Queller D.C."/>
            <person name="Kuspa A."/>
            <person name="Grigoriev I.V."/>
        </authorList>
    </citation>
    <scope>NUCLEOTIDE SEQUENCE [LARGE SCALE GENOMIC DNA]</scope>
    <source>
        <strain evidence="3">QSDP1</strain>
    </source>
</reference>
<feature type="region of interest" description="Disordered" evidence="1">
    <location>
        <begin position="63"/>
        <end position="120"/>
    </location>
</feature>